<dbReference type="Proteomes" id="UP001058974">
    <property type="component" value="Chromosome 5"/>
</dbReference>
<feature type="domain" description="Helitron helicase-like" evidence="1">
    <location>
        <begin position="16"/>
        <end position="88"/>
    </location>
</feature>
<evidence type="ECO:0000313" key="2">
    <source>
        <dbReference type="EMBL" id="KAI5413211.1"/>
    </source>
</evidence>
<evidence type="ECO:0000313" key="3">
    <source>
        <dbReference type="Proteomes" id="UP001058974"/>
    </source>
</evidence>
<evidence type="ECO:0000259" key="1">
    <source>
        <dbReference type="Pfam" id="PF14214"/>
    </source>
</evidence>
<name>A0A9D5AN03_PEA</name>
<dbReference type="Pfam" id="PF14214">
    <property type="entry name" value="Helitron_like_N"/>
    <property type="match status" value="1"/>
</dbReference>
<keyword evidence="3" id="KW-1185">Reference proteome</keyword>
<dbReference type="EMBL" id="JAMSHJ010000005">
    <property type="protein sequence ID" value="KAI5413211.1"/>
    <property type="molecule type" value="Genomic_DNA"/>
</dbReference>
<feature type="non-terminal residue" evidence="2">
    <location>
        <position position="138"/>
    </location>
</feature>
<dbReference type="Gramene" id="Psat05G0771800-T1">
    <property type="protein sequence ID" value="KAI5413211.1"/>
    <property type="gene ID" value="KIW84_057718"/>
</dbReference>
<reference evidence="2 3" key="1">
    <citation type="journal article" date="2022" name="Nat. Genet.">
        <title>Improved pea reference genome and pan-genome highlight genomic features and evolutionary characteristics.</title>
        <authorList>
            <person name="Yang T."/>
            <person name="Liu R."/>
            <person name="Luo Y."/>
            <person name="Hu S."/>
            <person name="Wang D."/>
            <person name="Wang C."/>
            <person name="Pandey M.K."/>
            <person name="Ge S."/>
            <person name="Xu Q."/>
            <person name="Li N."/>
            <person name="Li G."/>
            <person name="Huang Y."/>
            <person name="Saxena R.K."/>
            <person name="Ji Y."/>
            <person name="Li M."/>
            <person name="Yan X."/>
            <person name="He Y."/>
            <person name="Liu Y."/>
            <person name="Wang X."/>
            <person name="Xiang C."/>
            <person name="Varshney R.K."/>
            <person name="Ding H."/>
            <person name="Gao S."/>
            <person name="Zong X."/>
        </authorList>
    </citation>
    <scope>NUCLEOTIDE SEQUENCE [LARGE SCALE GENOMIC DNA]</scope>
    <source>
        <strain evidence="2 3">cv. Zhongwan 6</strain>
    </source>
</reference>
<protein>
    <recommendedName>
        <fullName evidence="1">Helitron helicase-like domain-containing protein</fullName>
    </recommendedName>
</protein>
<proteinExistence type="predicted"/>
<organism evidence="2 3">
    <name type="scientific">Pisum sativum</name>
    <name type="common">Garden pea</name>
    <name type="synonym">Lathyrus oleraceus</name>
    <dbReference type="NCBI Taxonomy" id="3888"/>
    <lineage>
        <taxon>Eukaryota</taxon>
        <taxon>Viridiplantae</taxon>
        <taxon>Streptophyta</taxon>
        <taxon>Embryophyta</taxon>
        <taxon>Tracheophyta</taxon>
        <taxon>Spermatophyta</taxon>
        <taxon>Magnoliopsida</taxon>
        <taxon>eudicotyledons</taxon>
        <taxon>Gunneridae</taxon>
        <taxon>Pentapetalae</taxon>
        <taxon>rosids</taxon>
        <taxon>fabids</taxon>
        <taxon>Fabales</taxon>
        <taxon>Fabaceae</taxon>
        <taxon>Papilionoideae</taxon>
        <taxon>50 kb inversion clade</taxon>
        <taxon>NPAAA clade</taxon>
        <taxon>Hologalegina</taxon>
        <taxon>IRL clade</taxon>
        <taxon>Fabeae</taxon>
        <taxon>Lathyrus</taxon>
    </lineage>
</organism>
<dbReference type="InterPro" id="IPR025476">
    <property type="entry name" value="Helitron_helicase-like"/>
</dbReference>
<accession>A0A9D5AN03</accession>
<sequence>MLEFEGSCINFIMMEMTIYSKVGFPYLFIVFTRNPNWPEIQRVLGPLHLKHQDRPYIISRIFKLKFDQLLSDLTKKGVLGKDLAYIEKVISAEIPNPSKEPKLYNFVKTHMVHGPCGLANKSSPCTKKGKCSKYYPKM</sequence>
<gene>
    <name evidence="2" type="ORF">KIW84_057718</name>
</gene>
<dbReference type="AlphaFoldDB" id="A0A9D5AN03"/>
<comment type="caution">
    <text evidence="2">The sequence shown here is derived from an EMBL/GenBank/DDBJ whole genome shotgun (WGS) entry which is preliminary data.</text>
</comment>